<feature type="compositionally biased region" description="Basic residues" evidence="11">
    <location>
        <begin position="757"/>
        <end position="767"/>
    </location>
</feature>
<feature type="compositionally biased region" description="Low complexity" evidence="11">
    <location>
        <begin position="930"/>
        <end position="940"/>
    </location>
</feature>
<name>F6UVS1_ORNAN</name>
<evidence type="ECO:0000256" key="6">
    <source>
        <dbReference type="ARBA" id="ARBA00022989"/>
    </source>
</evidence>
<evidence type="ECO:0000256" key="8">
    <source>
        <dbReference type="ARBA" id="ARBA00023157"/>
    </source>
</evidence>
<keyword evidence="7" id="KW-0472">Membrane</keyword>
<dbReference type="GO" id="GO:0016020">
    <property type="term" value="C:membrane"/>
    <property type="evidence" value="ECO:0007669"/>
    <property type="project" value="UniProtKB-SubCell"/>
</dbReference>
<feature type="compositionally biased region" description="Polar residues" evidence="11">
    <location>
        <begin position="1459"/>
        <end position="1469"/>
    </location>
</feature>
<dbReference type="Bgee" id="ENSOANG00000004044">
    <property type="expression patterns" value="Expressed in fibroblast and 7 other cell types or tissues"/>
</dbReference>
<feature type="region of interest" description="Disordered" evidence="11">
    <location>
        <begin position="684"/>
        <end position="770"/>
    </location>
</feature>
<comment type="subcellular location">
    <subcellularLocation>
        <location evidence="1">Membrane</location>
        <topology evidence="1">Single-pass membrane protein</topology>
    </subcellularLocation>
</comment>
<dbReference type="InterPro" id="IPR007110">
    <property type="entry name" value="Ig-like_dom"/>
</dbReference>
<feature type="region of interest" description="Disordered" evidence="11">
    <location>
        <begin position="815"/>
        <end position="1231"/>
    </location>
</feature>
<feature type="compositionally biased region" description="Polar residues" evidence="11">
    <location>
        <begin position="1622"/>
        <end position="1634"/>
    </location>
</feature>
<dbReference type="SUPFAM" id="SSF52058">
    <property type="entry name" value="L domain-like"/>
    <property type="match status" value="1"/>
</dbReference>
<feature type="compositionally biased region" description="Polar residues" evidence="11">
    <location>
        <begin position="1892"/>
        <end position="1905"/>
    </location>
</feature>
<dbReference type="FunCoup" id="F6UVS1">
    <property type="interactions" value="39"/>
</dbReference>
<evidence type="ECO:0000256" key="11">
    <source>
        <dbReference type="SAM" id="MobiDB-lite"/>
    </source>
</evidence>
<protein>
    <submittedName>
        <fullName evidence="14">Matrix remodeling associated 5</fullName>
    </submittedName>
</protein>
<feature type="compositionally biased region" description="Low complexity" evidence="11">
    <location>
        <begin position="1401"/>
        <end position="1451"/>
    </location>
</feature>
<evidence type="ECO:0000256" key="5">
    <source>
        <dbReference type="ARBA" id="ARBA00022737"/>
    </source>
</evidence>
<dbReference type="FunFam" id="3.80.10.10:FF:000103">
    <property type="entry name" value="Immunoglobulin superfamily member 10"/>
    <property type="match status" value="1"/>
</dbReference>
<accession>F6UVS1</accession>
<dbReference type="SMART" id="SM00408">
    <property type="entry name" value="IGc2"/>
    <property type="match status" value="6"/>
</dbReference>
<keyword evidence="2" id="KW-0433">Leucine-rich repeat</keyword>
<dbReference type="FunFam" id="2.60.40.10:FF:000076">
    <property type="entry name" value="Leucine-rich repeat and Ig domain-containing 4"/>
    <property type="match status" value="1"/>
</dbReference>
<evidence type="ECO:0000256" key="9">
    <source>
        <dbReference type="ARBA" id="ARBA00023180"/>
    </source>
</evidence>
<feature type="domain" description="Ig-like" evidence="13">
    <location>
        <begin position="2129"/>
        <end position="2221"/>
    </location>
</feature>
<keyword evidence="3" id="KW-0812">Transmembrane</keyword>
<dbReference type="OMA" id="KMNCMAM"/>
<keyword evidence="5" id="KW-0677">Repeat</keyword>
<dbReference type="InterPro" id="IPR050467">
    <property type="entry name" value="LRFN"/>
</dbReference>
<feature type="compositionally biased region" description="Acidic residues" evidence="11">
    <location>
        <begin position="299"/>
        <end position="316"/>
    </location>
</feature>
<reference evidence="14" key="3">
    <citation type="submission" date="2025-09" db="UniProtKB">
        <authorList>
            <consortium name="Ensembl"/>
        </authorList>
    </citation>
    <scope>IDENTIFICATION</scope>
    <source>
        <strain evidence="14">Glennie</strain>
    </source>
</reference>
<feature type="compositionally biased region" description="Polar residues" evidence="11">
    <location>
        <begin position="1647"/>
        <end position="1659"/>
    </location>
</feature>
<feature type="compositionally biased region" description="Low complexity" evidence="11">
    <location>
        <begin position="2478"/>
        <end position="2493"/>
    </location>
</feature>
<feature type="compositionally biased region" description="Basic and acidic residues" evidence="11">
    <location>
        <begin position="1516"/>
        <end position="1537"/>
    </location>
</feature>
<keyword evidence="6" id="KW-1133">Transmembrane helix</keyword>
<feature type="compositionally biased region" description="Gly residues" evidence="11">
    <location>
        <begin position="2340"/>
        <end position="2349"/>
    </location>
</feature>
<evidence type="ECO:0000313" key="14">
    <source>
        <dbReference type="Ensembl" id="ENSOANP00000006416.3"/>
    </source>
</evidence>
<dbReference type="Proteomes" id="UP000002279">
    <property type="component" value="Chromosome 15"/>
</dbReference>
<dbReference type="Pfam" id="PF13927">
    <property type="entry name" value="Ig_3"/>
    <property type="match status" value="4"/>
</dbReference>
<feature type="region of interest" description="Disordered" evidence="11">
    <location>
        <begin position="1379"/>
        <end position="1715"/>
    </location>
</feature>
<feature type="compositionally biased region" description="Low complexity" evidence="11">
    <location>
        <begin position="1200"/>
        <end position="1216"/>
    </location>
</feature>
<dbReference type="FunFam" id="2.60.40.10:FF:001017">
    <property type="entry name" value="Matrix remodeling associated 5"/>
    <property type="match status" value="1"/>
</dbReference>
<feature type="compositionally biased region" description="Pro residues" evidence="11">
    <location>
        <begin position="2555"/>
        <end position="2567"/>
    </location>
</feature>
<dbReference type="InterPro" id="IPR013783">
    <property type="entry name" value="Ig-like_fold"/>
</dbReference>
<feature type="compositionally biased region" description="Low complexity" evidence="11">
    <location>
        <begin position="2687"/>
        <end position="2715"/>
    </location>
</feature>
<feature type="compositionally biased region" description="Pro residues" evidence="11">
    <location>
        <begin position="2852"/>
        <end position="2864"/>
    </location>
</feature>
<dbReference type="Gene3D" id="2.60.40.10">
    <property type="entry name" value="Immunoglobulins"/>
    <property type="match status" value="6"/>
</dbReference>
<feature type="compositionally biased region" description="Gly residues" evidence="11">
    <location>
        <begin position="2506"/>
        <end position="2516"/>
    </location>
</feature>
<keyword evidence="15" id="KW-1185">Reference proteome</keyword>
<dbReference type="InterPro" id="IPR003591">
    <property type="entry name" value="Leu-rich_rpt_typical-subtyp"/>
</dbReference>
<dbReference type="SUPFAM" id="SSF48726">
    <property type="entry name" value="Immunoglobulin"/>
    <property type="match status" value="6"/>
</dbReference>
<dbReference type="STRING" id="9258.ENSOANP00000006416"/>
<dbReference type="FunFam" id="2.60.40.10:FF:001402">
    <property type="entry name" value="Matrix remodeling associated 5"/>
    <property type="match status" value="1"/>
</dbReference>
<feature type="compositionally biased region" description="Polar residues" evidence="11">
    <location>
        <begin position="1570"/>
        <end position="1585"/>
    </location>
</feature>
<dbReference type="InterPro" id="IPR000483">
    <property type="entry name" value="Cys-rich_flank_reg_C"/>
</dbReference>
<feature type="compositionally biased region" description="Pro residues" evidence="11">
    <location>
        <begin position="2903"/>
        <end position="2915"/>
    </location>
</feature>
<feature type="compositionally biased region" description="Basic residues" evidence="11">
    <location>
        <begin position="1174"/>
        <end position="1199"/>
    </location>
</feature>
<feature type="compositionally biased region" description="Basic and acidic residues" evidence="11">
    <location>
        <begin position="2933"/>
        <end position="2958"/>
    </location>
</feature>
<feature type="compositionally biased region" description="Pro residues" evidence="11">
    <location>
        <begin position="1862"/>
        <end position="1876"/>
    </location>
</feature>
<dbReference type="PANTHER" id="PTHR45842:SF4">
    <property type="entry name" value="MATRIX-REMODELING-ASSOCIATED PROTEIN 5"/>
    <property type="match status" value="1"/>
</dbReference>
<dbReference type="InterPro" id="IPR003599">
    <property type="entry name" value="Ig_sub"/>
</dbReference>
<evidence type="ECO:0000256" key="3">
    <source>
        <dbReference type="ARBA" id="ARBA00022692"/>
    </source>
</evidence>
<feature type="region of interest" description="Disordered" evidence="11">
    <location>
        <begin position="290"/>
        <end position="324"/>
    </location>
</feature>
<feature type="domain" description="Ig-like" evidence="13">
    <location>
        <begin position="510"/>
        <end position="587"/>
    </location>
</feature>
<dbReference type="Pfam" id="PF07679">
    <property type="entry name" value="I-set"/>
    <property type="match status" value="2"/>
</dbReference>
<dbReference type="InterPro" id="IPR013098">
    <property type="entry name" value="Ig_I-set"/>
</dbReference>
<dbReference type="InterPro" id="IPR003598">
    <property type="entry name" value="Ig_sub2"/>
</dbReference>
<dbReference type="InterPro" id="IPR036179">
    <property type="entry name" value="Ig-like_dom_sf"/>
</dbReference>
<feature type="compositionally biased region" description="Polar residues" evidence="11">
    <location>
        <begin position="867"/>
        <end position="877"/>
    </location>
</feature>
<dbReference type="eggNOG" id="KOG0619">
    <property type="taxonomic scope" value="Eukaryota"/>
</dbReference>
<evidence type="ECO:0000256" key="1">
    <source>
        <dbReference type="ARBA" id="ARBA00004167"/>
    </source>
</evidence>
<dbReference type="GO" id="GO:0071559">
    <property type="term" value="P:response to transforming growth factor beta"/>
    <property type="evidence" value="ECO:0000318"/>
    <property type="project" value="GO_Central"/>
</dbReference>
<feature type="compositionally biased region" description="Basic and acidic residues" evidence="11">
    <location>
        <begin position="889"/>
        <end position="912"/>
    </location>
</feature>
<dbReference type="InterPro" id="IPR001611">
    <property type="entry name" value="Leu-rich_rpt"/>
</dbReference>
<dbReference type="Gene3D" id="3.80.10.10">
    <property type="entry name" value="Ribonuclease Inhibitor"/>
    <property type="match status" value="2"/>
</dbReference>
<feature type="region of interest" description="Disordered" evidence="11">
    <location>
        <begin position="1247"/>
        <end position="1346"/>
    </location>
</feature>
<keyword evidence="10" id="KW-0393">Immunoglobulin domain</keyword>
<proteinExistence type="predicted"/>
<feature type="chain" id="PRO_5028369821" evidence="12">
    <location>
        <begin position="32"/>
        <end position="2985"/>
    </location>
</feature>
<evidence type="ECO:0000256" key="7">
    <source>
        <dbReference type="ARBA" id="ARBA00023136"/>
    </source>
</evidence>
<feature type="domain" description="Ig-like" evidence="13">
    <location>
        <begin position="2033"/>
        <end position="2124"/>
    </location>
</feature>
<feature type="region of interest" description="Disordered" evidence="11">
    <location>
        <begin position="1773"/>
        <end position="1797"/>
    </location>
</feature>
<dbReference type="PANTHER" id="PTHR45842">
    <property type="entry name" value="SYNAPTIC ADHESION-LIKE MOLECULE SALM"/>
    <property type="match status" value="1"/>
</dbReference>
<sequence>MKSAKMQKRAAWWVLSTVLIISLGHPRATQACPHQCACYIPTEVHCTFRSLASVPATISKHVERINLGFNSIQAISENSFAGLTKLELLMIHGNNIPSIPNGALKDLISLQVFKFSYNQLQVITGETFRGLASLMRLHLDHNKIEFIHPRAFGGLTSLRLLHLEGNLLRQLPPGTFSTFSLFEHFRLSTVRHLYLSDNAIRTLPAGMFYGMPLLENVYLHGNPWACDCRLKWLLRWDAAFAGVLKCKKDKAYEGGQLCSLCSSPKQLHKQEIQTLKDLTCVKPLIQSPLKLNSSSSSTEQEDEVEEEEEEEGEEEGDGHGRLSADAFQSPPWNITLNMTDEHGNKVDLACAIKKPVDLSQIRWNQSDPYEIDIDATIALDVACPMNRENYEKLWKLIAYYSEVPVKLRREQMLGRDPAGGYRYRQDTDHDALYYTGVRARVAAHPDWVTQPSVDLQFNRLRSTAEKVLLSFSTRFSQIVSTKDVGGRSSGSWVMIERNESVDGARTVLAGSGFELRCDTRASESPEILWVLPDGSVLRAPSDGRDGRFSVREDGRLTLRAAGYPDSGPYRCVARVRDETDSVVHRVSVQPPEVRPGDGEVSAIEKRAGEPITLPCGALAIPEAQLSWILPSREVVSDFSNSSRGFLLENGTLLIPGGQVADTGYYRCVAVNRQGMDRFTVKVTVRRKGLHRSANGGKPKKHSGPQTSPRTRADVIDDEGGSGTEDVGDPSEKHSDREVPGGAVPRRNGDDPGSPAKKNPKGRRKMKFWKGVERAPESNVAEGRRVFESRRRINMASKQINPQHWANILAKVRGRNLPRGTGGPLVSSPVPTATAPTARQEVTPPLPVPSPPVKPVARMTLPPEEASSDVSFLSQDELFSSAGPPAESDNDQRRFPTPESEPKPIGPEPREPTHFPGEPDGAYATDAPSFGTEPPGTTPPTSGARHTAPSPGGPYAEEAVTGSSSAGDVGGRASPAVSEEPPLDTVGLAGTETFTYFDPAAETDSRPDGGAGVHFGTSPLPPADLVPVRDDDGFGTPHPSRVSSPTSPFEESVPGEDPVPASPNPQIPPDRLKTTDGWVSPPPTPSTDQNTVGGLPTGREDGTSETESSSGKRKHDSETVSVTGFPLRLKNPNPVASLKDPETIPPTASKDGLRAPEATAIPDRESTASSSSVTRHSRRRPHGRRRLRPNRLRQGRKRVRPTASAPAETASSPTRSPITKGAANAPTSASVFWDRTSVPDLLAKGGDLAAAVTKSAPRRKGKKRPSKNKGARTTSLPRTFETQPSAPAHTTPGPLTPSAADVLPSPVTVPLLVVDSPEGMNRKGHPTATSQRLPSQEPRWETPFSVLEEKEVKRPDVTTNVNHFQTTALVPGIFFNSIGTPTSSKSLPVSESEEESLPSPPTATDATSPSSISLSSISSSAEAAPLSSSTSVTPQVTPSISSSVLPSGVPVGDSRKTAKDSSVFQVSPTTDLPAKADPTPTAPEASQRDERPTVLSPYDKTRHQSAGKVTTDAPEVTSRRDSKKTTLAAEDERNRFSQDFHGPPFSTPAKLKKSASPIPPAASKPFAKPVTTPSAVFSRTVSSSPRLATKESKENTIFNHVGTPDNEGSEADGEGAALVLEPNGSTTSSSNQNVINVPPRQERFQEIPGNTSNNSLSRAPNSHHHHGVLPFFRQRPAPPPPKSIPSRVAATSPSPATRGSFPHRVTSQPPLRFTNEPGITAYLSRVGPEGKTSIPPAITITTTTASTTVTALPSSRPRPVFPGRFGHPGQNRFHADPNAPANNHIPDPRESTRRVPGAGIPYYAGGRFPFLFNQNGTFARPGIPSKPQAPTILPLVNKRERKVTPGPFPRKAAQQSPPAVLSGPPPPTTQPPTPTPSPTAGLKTASPTHRFLTPQTTPSAGQSSGRGHSGNFKLPSGPNTFGGGHPASNFWPPGEKPRIVTKSAPTLSIPAETDAVLPCEATGEPRPFVTWTRIATGALMTPNTKTHRFEVLRNGTFVIRNAQPQDGGRYLCTATNLHGLDKMAVALSVAARPPEMATAHYRDVTVYLGDTIAMECLADGVPPPHISWIFPDRKVWQTVSTAEARITLHRNRTLSIKDATFSDRGVYKCVAGNAAGTDSLAVRLHVAALPPIIQQEKRENISLPPGIGVNIHCSAKAAPPPTIRWRLLDGTQIRPSQFANGNVFVFPNGTLYLRHVAPEDSGTYECVAANAVGVARRTVRLTVRQGGAEARIARTSPRQTDVTYGGTLRLDCSASGDPRPTILWRLPSKRMIDSLFSLETRTRVLANGSLVVQSVTDGDAGDYLCVARNRLGDDSAALRVNVTMRPARIERREEPDRRVAYGGGPDGGLRGLRSPGPRRLLEPAGRQHGQRPDAVGRRRRRGQALRALPQRDPLLSRRGPGGAGRLHLPGGEPDGERRDADPGAGPGRAGRHQEQGRLGGGRALRGGRERGLRVPRGAGPDGHLAVPGQPAHPAGVRQVPGVPGRHPAHPGGPALRRWELHLRGAQRGRGGPQGGPGACERPAAPHQRQPRRRDRRPRDRRPGGPQAHRLPGRGGPGPPRPVGLPPGGGPARPLLRPADHRAPQRHPGRPGPAGERLGAAGVHRPQRGRGGPAGGPAHRPGPPGRARLPRPRGRGDHGRGGPHHQPQLLRRGPPGPHRPLDPPRRERGPRGPPAGPLLPQGGRGAAHQRPGAGRRGALPLPGPQPGRLRPAPGLARGRPRPRPPGQRPRRGDPAPPLRPPREPARGGLLDAARRPGARPAPDGGPLHPLRERLPERAGGLGGGPRHLPLPGRRRGPRPPADQRPRGRGGPHRSPGGPLAGGEQREAGLRGRGGPRGRGHVAAPRRLAPDRGAPGPPLREQAPPPAGRAAHPAGHARGRGLLQLHCPKPTGEPLPNHLRSRPLRPPRPTEPTSPRRPPAGARGTAEALGRGNHGGSRETRPRREAAEALGRGDGRGRRESGFPVTPGKRNPGALRSNANAPGIPLPV</sequence>
<dbReference type="FunFam" id="2.60.40.10:FF:001502">
    <property type="entry name" value="Matrix remodeling associated 5"/>
    <property type="match status" value="1"/>
</dbReference>
<evidence type="ECO:0000256" key="4">
    <source>
        <dbReference type="ARBA" id="ARBA00022729"/>
    </source>
</evidence>
<keyword evidence="8" id="KW-1015">Disulfide bond</keyword>
<feature type="domain" description="Ig-like" evidence="13">
    <location>
        <begin position="2229"/>
        <end position="2322"/>
    </location>
</feature>
<keyword evidence="4 12" id="KW-0732">Signal</keyword>
<evidence type="ECO:0000256" key="10">
    <source>
        <dbReference type="ARBA" id="ARBA00023319"/>
    </source>
</evidence>
<evidence type="ECO:0000256" key="2">
    <source>
        <dbReference type="ARBA" id="ARBA00022614"/>
    </source>
</evidence>
<evidence type="ECO:0000259" key="13">
    <source>
        <dbReference type="PROSITE" id="PS50835"/>
    </source>
</evidence>
<feature type="compositionally biased region" description="Polar residues" evidence="11">
    <location>
        <begin position="1270"/>
        <end position="1284"/>
    </location>
</feature>
<feature type="compositionally biased region" description="Low complexity" evidence="11">
    <location>
        <begin position="2642"/>
        <end position="2651"/>
    </location>
</feature>
<feature type="compositionally biased region" description="Pro residues" evidence="11">
    <location>
        <begin position="843"/>
        <end position="853"/>
    </location>
</feature>
<feature type="compositionally biased region" description="Basic residues" evidence="11">
    <location>
        <begin position="1255"/>
        <end position="1269"/>
    </location>
</feature>
<dbReference type="SMART" id="SM00082">
    <property type="entry name" value="LRRCT"/>
    <property type="match status" value="1"/>
</dbReference>
<reference evidence="14 15" key="1">
    <citation type="journal article" date="2008" name="Nature">
        <title>Genome analysis of the platypus reveals unique signatures of evolution.</title>
        <authorList>
            <person name="Warren W.C."/>
            <person name="Hillier L.W."/>
            <person name="Marshall Graves J.A."/>
            <person name="Birney E."/>
            <person name="Ponting C.P."/>
            <person name="Grutzner F."/>
            <person name="Belov K."/>
            <person name="Miller W."/>
            <person name="Clarke L."/>
            <person name="Chinwalla A.T."/>
            <person name="Yang S.P."/>
            <person name="Heger A."/>
            <person name="Locke D.P."/>
            <person name="Miethke P."/>
            <person name="Waters P.D."/>
            <person name="Veyrunes F."/>
            <person name="Fulton L."/>
            <person name="Fulton B."/>
            <person name="Graves T."/>
            <person name="Wallis J."/>
            <person name="Puente X.S."/>
            <person name="Lopez-Otin C."/>
            <person name="Ordonez G.R."/>
            <person name="Eichler E.E."/>
            <person name="Chen L."/>
            <person name="Cheng Z."/>
            <person name="Deakin J.E."/>
            <person name="Alsop A."/>
            <person name="Thompson K."/>
            <person name="Kirby P."/>
            <person name="Papenfuss A.T."/>
            <person name="Wakefield M.J."/>
            <person name="Olender T."/>
            <person name="Lancet D."/>
            <person name="Huttley G.A."/>
            <person name="Smit A.F."/>
            <person name="Pask A."/>
            <person name="Temple-Smith P."/>
            <person name="Batzer M.A."/>
            <person name="Walker J.A."/>
            <person name="Konkel M.K."/>
            <person name="Harris R.S."/>
            <person name="Whittington C.M."/>
            <person name="Wong E.S."/>
            <person name="Gemmell N.J."/>
            <person name="Buschiazzo E."/>
            <person name="Vargas Jentzsch I.M."/>
            <person name="Merkel A."/>
            <person name="Schmitz J."/>
            <person name="Zemann A."/>
            <person name="Churakov G."/>
            <person name="Kriegs J.O."/>
            <person name="Brosius J."/>
            <person name="Murchison E.P."/>
            <person name="Sachidanandam R."/>
            <person name="Smith C."/>
            <person name="Hannon G.J."/>
            <person name="Tsend-Ayush E."/>
            <person name="McMillan D."/>
            <person name="Attenborough R."/>
            <person name="Rens W."/>
            <person name="Ferguson-Smith M."/>
            <person name="Lefevre C.M."/>
            <person name="Sharp J.A."/>
            <person name="Nicholas K.R."/>
            <person name="Ray D.A."/>
            <person name="Kube M."/>
            <person name="Reinhardt R."/>
            <person name="Pringle T.H."/>
            <person name="Taylor J."/>
            <person name="Jones R.C."/>
            <person name="Nixon B."/>
            <person name="Dacheux J.L."/>
            <person name="Niwa H."/>
            <person name="Sekita Y."/>
            <person name="Huang X."/>
            <person name="Stark A."/>
            <person name="Kheradpour P."/>
            <person name="Kellis M."/>
            <person name="Flicek P."/>
            <person name="Chen Y."/>
            <person name="Webber C."/>
            <person name="Hardison R."/>
            <person name="Nelson J."/>
            <person name="Hallsworth-Pepin K."/>
            <person name="Delehaunty K."/>
            <person name="Markovic C."/>
            <person name="Minx P."/>
            <person name="Feng Y."/>
            <person name="Kremitzki C."/>
            <person name="Mitreva M."/>
            <person name="Glasscock J."/>
            <person name="Wylie T."/>
            <person name="Wohldmann P."/>
            <person name="Thiru P."/>
            <person name="Nhan M.N."/>
            <person name="Pohl C.S."/>
            <person name="Smith S.M."/>
            <person name="Hou S."/>
            <person name="Nefedov M."/>
            <person name="de Jong P.J."/>
            <person name="Renfree M.B."/>
            <person name="Mardis E.R."/>
            <person name="Wilson R.K."/>
        </authorList>
    </citation>
    <scope>NUCLEOTIDE SEQUENCE [LARGE SCALE GENOMIC DNA]</scope>
    <source>
        <strain evidence="14 15">Glennie</strain>
    </source>
</reference>
<dbReference type="SMART" id="SM00409">
    <property type="entry name" value="IG"/>
    <property type="match status" value="5"/>
</dbReference>
<dbReference type="CDD" id="cd00096">
    <property type="entry name" value="Ig"/>
    <property type="match status" value="3"/>
</dbReference>
<evidence type="ECO:0000256" key="12">
    <source>
        <dbReference type="SAM" id="SignalP"/>
    </source>
</evidence>
<evidence type="ECO:0000313" key="15">
    <source>
        <dbReference type="Proteomes" id="UP000002279"/>
    </source>
</evidence>
<feature type="compositionally biased region" description="Low complexity" evidence="11">
    <location>
        <begin position="2756"/>
        <end position="2765"/>
    </location>
</feature>
<feature type="compositionally biased region" description="Basic and acidic residues" evidence="11">
    <location>
        <begin position="2657"/>
        <end position="2668"/>
    </location>
</feature>
<dbReference type="SMART" id="SM00369">
    <property type="entry name" value="LRR_TYP"/>
    <property type="match status" value="6"/>
</dbReference>
<keyword evidence="9" id="KW-0325">Glycoprotein</keyword>
<feature type="compositionally biased region" description="Low complexity" evidence="11">
    <location>
        <begin position="1300"/>
        <end position="1316"/>
    </location>
</feature>
<dbReference type="GeneTree" id="ENSGT00940000159942"/>
<organism evidence="14 15">
    <name type="scientific">Ornithorhynchus anatinus</name>
    <name type="common">Duckbill platypus</name>
    <dbReference type="NCBI Taxonomy" id="9258"/>
    <lineage>
        <taxon>Eukaryota</taxon>
        <taxon>Metazoa</taxon>
        <taxon>Chordata</taxon>
        <taxon>Craniata</taxon>
        <taxon>Vertebrata</taxon>
        <taxon>Euteleostomi</taxon>
        <taxon>Mammalia</taxon>
        <taxon>Monotremata</taxon>
        <taxon>Ornithorhynchidae</taxon>
        <taxon>Ornithorhynchus</taxon>
    </lineage>
</organism>
<feature type="region of interest" description="Disordered" evidence="11">
    <location>
        <begin position="2330"/>
        <end position="2985"/>
    </location>
</feature>
<feature type="compositionally biased region" description="Basic and acidic residues" evidence="11">
    <location>
        <begin position="729"/>
        <end position="738"/>
    </location>
</feature>
<dbReference type="Ensembl" id="ENSOANT00000006418.3">
    <property type="protein sequence ID" value="ENSOANP00000006416.3"/>
    <property type="gene ID" value="ENSOANG00000004044.4"/>
</dbReference>
<feature type="signal peptide" evidence="12">
    <location>
        <begin position="1"/>
        <end position="31"/>
    </location>
</feature>
<dbReference type="InterPro" id="IPR032675">
    <property type="entry name" value="LRR_dom_sf"/>
</dbReference>
<feature type="domain" description="Ig-like" evidence="13">
    <location>
        <begin position="1936"/>
        <end position="2027"/>
    </location>
</feature>
<dbReference type="PROSITE" id="PS50835">
    <property type="entry name" value="IG_LIKE"/>
    <property type="match status" value="6"/>
</dbReference>
<feature type="domain" description="Ig-like" evidence="13">
    <location>
        <begin position="591"/>
        <end position="683"/>
    </location>
</feature>
<dbReference type="InParanoid" id="F6UVS1"/>
<feature type="region of interest" description="Disordered" evidence="11">
    <location>
        <begin position="1841"/>
        <end position="1936"/>
    </location>
</feature>
<reference evidence="14" key="2">
    <citation type="submission" date="2025-08" db="UniProtKB">
        <authorList>
            <consortium name="Ensembl"/>
        </authorList>
    </citation>
    <scope>IDENTIFICATION</scope>
    <source>
        <strain evidence="14">Glennie</strain>
    </source>
</reference>
<gene>
    <name evidence="14" type="primary">MXRA5</name>
</gene>
<dbReference type="Pfam" id="PF13855">
    <property type="entry name" value="LRR_8"/>
    <property type="match status" value="1"/>
</dbReference>